<name>A0A812IQL8_9DINO</name>
<feature type="non-terminal residue" evidence="1">
    <location>
        <position position="774"/>
    </location>
</feature>
<accession>A0A812IQL8</accession>
<comment type="caution">
    <text evidence="1">The sequence shown here is derived from an EMBL/GenBank/DDBJ whole genome shotgun (WGS) entry which is preliminary data.</text>
</comment>
<organism evidence="1 2">
    <name type="scientific">Symbiodinium necroappetens</name>
    <dbReference type="NCBI Taxonomy" id="1628268"/>
    <lineage>
        <taxon>Eukaryota</taxon>
        <taxon>Sar</taxon>
        <taxon>Alveolata</taxon>
        <taxon>Dinophyceae</taxon>
        <taxon>Suessiales</taxon>
        <taxon>Symbiodiniaceae</taxon>
        <taxon>Symbiodinium</taxon>
    </lineage>
</organism>
<protein>
    <submittedName>
        <fullName evidence="1">Uncharacterized protein</fullName>
    </submittedName>
</protein>
<reference evidence="1" key="1">
    <citation type="submission" date="2021-02" db="EMBL/GenBank/DDBJ databases">
        <authorList>
            <person name="Dougan E. K."/>
            <person name="Rhodes N."/>
            <person name="Thang M."/>
            <person name="Chan C."/>
        </authorList>
    </citation>
    <scope>NUCLEOTIDE SEQUENCE</scope>
</reference>
<proteinExistence type="predicted"/>
<sequence length="774" mass="83438">MKQVEDEDKVAPSYIMGETTWSPVATICRSLRQGGVGELRLREVPELPKDPNGDDVSAKLSLMLNRGSTEKLTHCTIRAELERVVPALTGPDDPRWQGAGTLVEERFRGEQLLEQGYEAAALARLRRVVEWSQRVSEDQASTLRDVAAAKASIGWTLASRAAPILDSGSVSSEVLKSARKDLAEAEELCDWLEQNAGQNAGTKLLRAKILVANDDDFAGFCSQDLEPVALAPSSPFNAADCFRCVLSCMAPRYIDRYRVASGARQDVGFNDDYASKGHEYFDVWAPEIATHYGEVFWTDQGNQPLPTEIVKRFKGKVIAITGYEMDQVMVEPVGQPGLHPDKDVSVPINWAYNHHYMAFMTGAHSEIRRVAAAPGDPMAHGASSKLIAVDRPSAAYREDPSIPTSQFFSEGNGGESRKSFHGYPEGYAQLIESPDTWHITPMQIDTRNRDCGVTPASITNCTKFTPGPEPKQARYGLGVPKDTNYSGILECPCNSRYGGDPMFYPEAQTKILSHKYTIVGTGACAAGELVENASDCFAAATTLGLNASHFINKSVADPALPPGCSVTVEGNQSAVVYFNTAGRGNCSASSKRSGEGSSKVGVNIAIEVDATNTFQRSPAGEFCENNRKGKIQAFPMRVSTLAAAEAARDQCTQFCWDDASCWGCSVDCEQEPYAYGALISACQWNAITSCGKVMKWSGSIRGDISQKQPQNGSVRITLSGPAGAWFGAGFNASAMADSPYTLVANDAGVTERKIGTCGSEAEHCPGDLLSPSLK</sequence>
<keyword evidence="2" id="KW-1185">Reference proteome</keyword>
<dbReference type="Proteomes" id="UP000601435">
    <property type="component" value="Unassembled WGS sequence"/>
</dbReference>
<evidence type="ECO:0000313" key="1">
    <source>
        <dbReference type="EMBL" id="CAE7159148.1"/>
    </source>
</evidence>
<dbReference type="AlphaFoldDB" id="A0A812IQL8"/>
<gene>
    <name evidence="1" type="ORF">SNEC2469_LOCUS338</name>
</gene>
<dbReference type="EMBL" id="CAJNJA010001426">
    <property type="protein sequence ID" value="CAE7159148.1"/>
    <property type="molecule type" value="Genomic_DNA"/>
</dbReference>
<dbReference type="OrthoDB" id="427767at2759"/>
<evidence type="ECO:0000313" key="2">
    <source>
        <dbReference type="Proteomes" id="UP000601435"/>
    </source>
</evidence>